<organism evidence="1 2">
    <name type="scientific">Halalkalibacter nanhaiisediminis</name>
    <dbReference type="NCBI Taxonomy" id="688079"/>
    <lineage>
        <taxon>Bacteria</taxon>
        <taxon>Bacillati</taxon>
        <taxon>Bacillota</taxon>
        <taxon>Bacilli</taxon>
        <taxon>Bacillales</taxon>
        <taxon>Bacillaceae</taxon>
        <taxon>Halalkalibacter</taxon>
    </lineage>
</organism>
<dbReference type="EMBL" id="VLKZ01000001">
    <property type="protein sequence ID" value="TWI60043.1"/>
    <property type="molecule type" value="Genomic_DNA"/>
</dbReference>
<evidence type="ECO:0000313" key="1">
    <source>
        <dbReference type="EMBL" id="TWI60043.1"/>
    </source>
</evidence>
<dbReference type="AlphaFoldDB" id="A0A562QTV3"/>
<proteinExistence type="predicted"/>
<dbReference type="Proteomes" id="UP000315711">
    <property type="component" value="Unassembled WGS sequence"/>
</dbReference>
<name>A0A562QTV3_9BACI</name>
<reference evidence="1 2" key="1">
    <citation type="journal article" date="2015" name="Stand. Genomic Sci.">
        <title>Genomic Encyclopedia of Bacterial and Archaeal Type Strains, Phase III: the genomes of soil and plant-associated and newly described type strains.</title>
        <authorList>
            <person name="Whitman W.B."/>
            <person name="Woyke T."/>
            <person name="Klenk H.P."/>
            <person name="Zhou Y."/>
            <person name="Lilburn T.G."/>
            <person name="Beck B.J."/>
            <person name="De Vos P."/>
            <person name="Vandamme P."/>
            <person name="Eisen J.A."/>
            <person name="Garrity G."/>
            <person name="Hugenholtz P."/>
            <person name="Kyrpides N.C."/>
        </authorList>
    </citation>
    <scope>NUCLEOTIDE SEQUENCE [LARGE SCALE GENOMIC DNA]</scope>
    <source>
        <strain evidence="1 2">CGMCC 1.10116</strain>
    </source>
</reference>
<keyword evidence="2" id="KW-1185">Reference proteome</keyword>
<gene>
    <name evidence="1" type="ORF">IQ10_00467</name>
</gene>
<dbReference type="InterPro" id="IPR021725">
    <property type="entry name" value="Cdd1"/>
</dbReference>
<dbReference type="Pfam" id="PF11731">
    <property type="entry name" value="Cdd1"/>
    <property type="match status" value="1"/>
</dbReference>
<dbReference type="RefSeq" id="WP_144448854.1">
    <property type="nucleotide sequence ID" value="NZ_VLKZ01000001.1"/>
</dbReference>
<comment type="caution">
    <text evidence="1">The sequence shown here is derived from an EMBL/GenBank/DDBJ whole genome shotgun (WGS) entry which is preliminary data.</text>
</comment>
<evidence type="ECO:0000313" key="2">
    <source>
        <dbReference type="Proteomes" id="UP000315711"/>
    </source>
</evidence>
<protein>
    <submittedName>
        <fullName evidence="1">Pathogenicity locus Cdd1 protein</fullName>
    </submittedName>
</protein>
<dbReference type="OrthoDB" id="666031at2"/>
<sequence length="154" mass="18068">MSSSYNPKLPLTKAERDSLRKFKIKIRDIYHLDLEYLSEILDVTLERANIIRGLAIFQYVPSIGQKLAEKLVYHLQIYSLDDIKGKDGAELFDQLEETLGVWIDGSVEDQIRCVISFAHSSNGDKQWFDFTEERKEYRKKKGYPKSRPTKAWYE</sequence>
<accession>A0A562QTV3</accession>